<feature type="transmembrane region" description="Helical" evidence="1">
    <location>
        <begin position="217"/>
        <end position="239"/>
    </location>
</feature>
<keyword evidence="3" id="KW-1185">Reference proteome</keyword>
<proteinExistence type="predicted"/>
<organism evidence="2 3">
    <name type="scientific">Koribacter versatilis (strain Ellin345)</name>
    <dbReference type="NCBI Taxonomy" id="204669"/>
    <lineage>
        <taxon>Bacteria</taxon>
        <taxon>Pseudomonadati</taxon>
        <taxon>Acidobacteriota</taxon>
        <taxon>Terriglobia</taxon>
        <taxon>Terriglobales</taxon>
        <taxon>Candidatus Korobacteraceae</taxon>
        <taxon>Candidatus Korobacter</taxon>
    </lineage>
</organism>
<evidence type="ECO:0000313" key="2">
    <source>
        <dbReference type="EMBL" id="ABF39507.1"/>
    </source>
</evidence>
<keyword evidence="1" id="KW-0472">Membrane</keyword>
<accession>Q1IUE3</accession>
<dbReference type="EnsemblBacteria" id="ABF39507">
    <property type="protein sequence ID" value="ABF39507"/>
    <property type="gene ID" value="Acid345_0502"/>
</dbReference>
<sequence>MPGNFRSGEAHFASIGWVNNGRSDLKRTADFEIRLVELSSAPLFFSWSGSQIYEWTRRNIRLFAHWDQIDKNGSLHPKQWGFPYIRESYWHENWLTTGKTKAPFYVGTDDALGNGNPSKTDFQPSSLVNLHRLTRQTKLIDSLSSGSHDARTLVEALIVSVPPQAEGNNGVDRNNSNRPQLKSNFAILSFLLITGFGFYGFYRFGWYLERVGENWRVVIGFYLSLGGFCYGVCMILHFISNHF</sequence>
<keyword evidence="1" id="KW-1133">Transmembrane helix</keyword>
<dbReference type="KEGG" id="aba:Acid345_0502"/>
<evidence type="ECO:0000313" key="3">
    <source>
        <dbReference type="Proteomes" id="UP000002432"/>
    </source>
</evidence>
<gene>
    <name evidence="2" type="ordered locus">Acid345_0502</name>
</gene>
<keyword evidence="1" id="KW-0812">Transmembrane</keyword>
<dbReference type="HOGENOM" id="CLU_1141395_0_0_0"/>
<dbReference type="AlphaFoldDB" id="Q1IUE3"/>
<feature type="transmembrane region" description="Helical" evidence="1">
    <location>
        <begin position="185"/>
        <end position="205"/>
    </location>
</feature>
<evidence type="ECO:0000256" key="1">
    <source>
        <dbReference type="SAM" id="Phobius"/>
    </source>
</evidence>
<reference evidence="2 3" key="1">
    <citation type="journal article" date="2009" name="Appl. Environ. Microbiol.">
        <title>Three genomes from the phylum Acidobacteria provide insight into the lifestyles of these microorganisms in soils.</title>
        <authorList>
            <person name="Ward N.L."/>
            <person name="Challacombe J.F."/>
            <person name="Janssen P.H."/>
            <person name="Henrissat B."/>
            <person name="Coutinho P.M."/>
            <person name="Wu M."/>
            <person name="Xie G."/>
            <person name="Haft D.H."/>
            <person name="Sait M."/>
            <person name="Badger J."/>
            <person name="Barabote R.D."/>
            <person name="Bradley B."/>
            <person name="Brettin T.S."/>
            <person name="Brinkac L.M."/>
            <person name="Bruce D."/>
            <person name="Creasy T."/>
            <person name="Daugherty S.C."/>
            <person name="Davidsen T.M."/>
            <person name="DeBoy R.T."/>
            <person name="Detter J.C."/>
            <person name="Dodson R.J."/>
            <person name="Durkin A.S."/>
            <person name="Ganapathy A."/>
            <person name="Gwinn-Giglio M."/>
            <person name="Han C.S."/>
            <person name="Khouri H."/>
            <person name="Kiss H."/>
            <person name="Kothari S.P."/>
            <person name="Madupu R."/>
            <person name="Nelson K.E."/>
            <person name="Nelson W.C."/>
            <person name="Paulsen I."/>
            <person name="Penn K."/>
            <person name="Ren Q."/>
            <person name="Rosovitz M.J."/>
            <person name="Selengut J.D."/>
            <person name="Shrivastava S."/>
            <person name="Sullivan S.A."/>
            <person name="Tapia R."/>
            <person name="Thompson L.S."/>
            <person name="Watkins K.L."/>
            <person name="Yang Q."/>
            <person name="Yu C."/>
            <person name="Zafar N."/>
            <person name="Zhou L."/>
            <person name="Kuske C.R."/>
        </authorList>
    </citation>
    <scope>NUCLEOTIDE SEQUENCE [LARGE SCALE GENOMIC DNA]</scope>
    <source>
        <strain evidence="2 3">Ellin345</strain>
    </source>
</reference>
<name>Q1IUE3_KORVE</name>
<protein>
    <submittedName>
        <fullName evidence="2">Uncharacterized protein</fullName>
    </submittedName>
</protein>
<dbReference type="EMBL" id="CP000360">
    <property type="protein sequence ID" value="ABF39507.1"/>
    <property type="molecule type" value="Genomic_DNA"/>
</dbReference>
<dbReference type="Proteomes" id="UP000002432">
    <property type="component" value="Chromosome"/>
</dbReference>